<feature type="transmembrane region" description="Helical" evidence="5">
    <location>
        <begin position="278"/>
        <end position="302"/>
    </location>
</feature>
<evidence type="ECO:0000256" key="5">
    <source>
        <dbReference type="SAM" id="Phobius"/>
    </source>
</evidence>
<keyword evidence="4 5" id="KW-0472">Membrane</keyword>
<gene>
    <name evidence="7" type="ORF">Q8A49_01455</name>
</gene>
<accession>A0ABU7KIN8</accession>
<feature type="transmembrane region" description="Helical" evidence="5">
    <location>
        <begin position="74"/>
        <end position="98"/>
    </location>
</feature>
<evidence type="ECO:0000256" key="4">
    <source>
        <dbReference type="ARBA" id="ARBA00023136"/>
    </source>
</evidence>
<dbReference type="Proteomes" id="UP001348641">
    <property type="component" value="Unassembled WGS sequence"/>
</dbReference>
<comment type="subcellular location">
    <subcellularLocation>
        <location evidence="1">Membrane</location>
        <topology evidence="1">Multi-pass membrane protein</topology>
    </subcellularLocation>
</comment>
<reference evidence="7 8" key="1">
    <citation type="submission" date="2023-07" db="EMBL/GenBank/DDBJ databases">
        <authorList>
            <person name="Girao M."/>
            <person name="Carvalho M.F."/>
        </authorList>
    </citation>
    <scope>NUCLEOTIDE SEQUENCE [LARGE SCALE GENOMIC DNA]</scope>
    <source>
        <strain evidence="7 8">66/93</strain>
    </source>
</reference>
<feature type="transmembrane region" description="Helical" evidence="5">
    <location>
        <begin position="322"/>
        <end position="341"/>
    </location>
</feature>
<dbReference type="InterPro" id="IPR013130">
    <property type="entry name" value="Fe3_Rdtase_TM_dom"/>
</dbReference>
<evidence type="ECO:0000256" key="1">
    <source>
        <dbReference type="ARBA" id="ARBA00004141"/>
    </source>
</evidence>
<dbReference type="Pfam" id="PF01794">
    <property type="entry name" value="Ferric_reduct"/>
    <property type="match status" value="1"/>
</dbReference>
<feature type="transmembrane region" description="Helical" evidence="5">
    <location>
        <begin position="175"/>
        <end position="196"/>
    </location>
</feature>
<comment type="caution">
    <text evidence="7">The sequence shown here is derived from an EMBL/GenBank/DDBJ whole genome shotgun (WGS) entry which is preliminary data.</text>
</comment>
<evidence type="ECO:0000259" key="6">
    <source>
        <dbReference type="Pfam" id="PF01794"/>
    </source>
</evidence>
<dbReference type="RefSeq" id="WP_330156457.1">
    <property type="nucleotide sequence ID" value="NZ_BAAAJA010000013.1"/>
</dbReference>
<sequence length="354" mass="38949">MADTTGPERARPGRRPSRIDGAALRADLRRVVPDSAAALVVTLVIFFVVYARIEAGTSMTLMVMPFLSDAREYWLYWLCQAFGWSGLLWAWITVMLGLLRSTAPPARAPVPHARVERWHRVTSLTTMGLMFAHAFAFFLELVRDNEEGLAWGGRLLSAFVDVFVPGGYATGTGQVAILIGLIALYLAVPLSLAYYFRFRTGTRTWRALHRFVIVVYALSVWHTLLYGTNVWFDGWFRTFVWALQLPVALLLLARLLAPLRADERFTLSDLAGGRRLRALARLGARLAAAATVVVLLAVTITGRDGGRTPGAEGGEMLVGQDMVWGGLAVLLTVIGAVVLSLRGRERPERGARVG</sequence>
<feature type="transmembrane region" description="Helical" evidence="5">
    <location>
        <begin position="118"/>
        <end position="139"/>
    </location>
</feature>
<evidence type="ECO:0000313" key="7">
    <source>
        <dbReference type="EMBL" id="MEE2049160.1"/>
    </source>
</evidence>
<feature type="transmembrane region" description="Helical" evidence="5">
    <location>
        <begin position="239"/>
        <end position="257"/>
    </location>
</feature>
<evidence type="ECO:0000313" key="8">
    <source>
        <dbReference type="Proteomes" id="UP001348641"/>
    </source>
</evidence>
<evidence type="ECO:0000256" key="2">
    <source>
        <dbReference type="ARBA" id="ARBA00022692"/>
    </source>
</evidence>
<keyword evidence="3 5" id="KW-1133">Transmembrane helix</keyword>
<feature type="domain" description="Ferric oxidoreductase" evidence="6">
    <location>
        <begin position="83"/>
        <end position="219"/>
    </location>
</feature>
<feature type="transmembrane region" description="Helical" evidence="5">
    <location>
        <begin position="208"/>
        <end position="227"/>
    </location>
</feature>
<dbReference type="EMBL" id="JAUUCC010000002">
    <property type="protein sequence ID" value="MEE2049160.1"/>
    <property type="molecule type" value="Genomic_DNA"/>
</dbReference>
<organism evidence="7 8">
    <name type="scientific">Nocardiopsis tropica</name>
    <dbReference type="NCBI Taxonomy" id="109330"/>
    <lineage>
        <taxon>Bacteria</taxon>
        <taxon>Bacillati</taxon>
        <taxon>Actinomycetota</taxon>
        <taxon>Actinomycetes</taxon>
        <taxon>Streptosporangiales</taxon>
        <taxon>Nocardiopsidaceae</taxon>
        <taxon>Nocardiopsis</taxon>
    </lineage>
</organism>
<proteinExistence type="predicted"/>
<protein>
    <submittedName>
        <fullName evidence="7">Ferric reductase-like transmembrane domain-containing protein</fullName>
    </submittedName>
</protein>
<name>A0ABU7KIN8_9ACTN</name>
<keyword evidence="2 5" id="KW-0812">Transmembrane</keyword>
<evidence type="ECO:0000256" key="3">
    <source>
        <dbReference type="ARBA" id="ARBA00022989"/>
    </source>
</evidence>
<feature type="transmembrane region" description="Helical" evidence="5">
    <location>
        <begin position="35"/>
        <end position="53"/>
    </location>
</feature>